<accession>A0A8T8K5C2</accession>
<dbReference type="CDD" id="cd00060">
    <property type="entry name" value="FHA"/>
    <property type="match status" value="1"/>
</dbReference>
<evidence type="ECO:0000313" key="3">
    <source>
        <dbReference type="EMBL" id="QUH23109.1"/>
    </source>
</evidence>
<evidence type="ECO:0000259" key="2">
    <source>
        <dbReference type="PROSITE" id="PS50006"/>
    </source>
</evidence>
<keyword evidence="1" id="KW-0472">Membrane</keyword>
<protein>
    <submittedName>
        <fullName evidence="3">FHA domain-containing protein</fullName>
    </submittedName>
</protein>
<dbReference type="Pfam" id="PF00498">
    <property type="entry name" value="FHA"/>
    <property type="match status" value="1"/>
</dbReference>
<dbReference type="KEGG" id="meme:HYG87_04645"/>
<dbReference type="SUPFAM" id="SSF49879">
    <property type="entry name" value="SMAD/FHA domain"/>
    <property type="match status" value="1"/>
</dbReference>
<evidence type="ECO:0000256" key="1">
    <source>
        <dbReference type="SAM" id="Phobius"/>
    </source>
</evidence>
<dbReference type="InterPro" id="IPR008984">
    <property type="entry name" value="SMAD_FHA_dom_sf"/>
</dbReference>
<proteinExistence type="predicted"/>
<dbReference type="InterPro" id="IPR000253">
    <property type="entry name" value="FHA_dom"/>
</dbReference>
<keyword evidence="4" id="KW-1185">Reference proteome</keyword>
<dbReference type="AlphaFoldDB" id="A0A8T8K5C2"/>
<feature type="transmembrane region" description="Helical" evidence="1">
    <location>
        <begin position="37"/>
        <end position="62"/>
    </location>
</feature>
<dbReference type="OrthoDB" id="71479at2157"/>
<gene>
    <name evidence="3" type="ORF">HYG87_04645</name>
</gene>
<keyword evidence="1" id="KW-0812">Transmembrane</keyword>
<dbReference type="Proteomes" id="UP000681041">
    <property type="component" value="Chromosome"/>
</dbReference>
<keyword evidence="1" id="KW-1133">Transmembrane helix</keyword>
<organism evidence="3 4">
    <name type="scientific">Methanobacterium alkalithermotolerans</name>
    <dbReference type="NCBI Taxonomy" id="2731220"/>
    <lineage>
        <taxon>Archaea</taxon>
        <taxon>Methanobacteriati</taxon>
        <taxon>Methanobacteriota</taxon>
        <taxon>Methanomada group</taxon>
        <taxon>Methanobacteria</taxon>
        <taxon>Methanobacteriales</taxon>
        <taxon>Methanobacteriaceae</taxon>
        <taxon>Methanobacterium</taxon>
    </lineage>
</organism>
<feature type="domain" description="FHA" evidence="2">
    <location>
        <begin position="102"/>
        <end position="153"/>
    </location>
</feature>
<dbReference type="PROSITE" id="PS50006">
    <property type="entry name" value="FHA_DOMAIN"/>
    <property type="match status" value="1"/>
</dbReference>
<dbReference type="RefSeq" id="WP_211534056.1">
    <property type="nucleotide sequence ID" value="NZ_CP058560.1"/>
</dbReference>
<name>A0A8T8K5C2_9EURY</name>
<dbReference type="GeneID" id="64820028"/>
<dbReference type="EMBL" id="CP058560">
    <property type="protein sequence ID" value="QUH23109.1"/>
    <property type="molecule type" value="Genomic_DNA"/>
</dbReference>
<feature type="transmembrane region" description="Helical" evidence="1">
    <location>
        <begin position="7"/>
        <end position="25"/>
    </location>
</feature>
<reference evidence="3" key="1">
    <citation type="submission" date="2020-07" db="EMBL/GenBank/DDBJ databases">
        <title>Methanobacterium. sp. MethCan genome.</title>
        <authorList>
            <person name="Postec A."/>
            <person name="Quemeneur M."/>
        </authorList>
    </citation>
    <scope>NUCLEOTIDE SEQUENCE</scope>
    <source>
        <strain evidence="3">MethCAN</strain>
    </source>
</reference>
<evidence type="ECO:0000313" key="4">
    <source>
        <dbReference type="Proteomes" id="UP000681041"/>
    </source>
</evidence>
<dbReference type="Gene3D" id="2.60.200.20">
    <property type="match status" value="1"/>
</dbReference>
<sequence>MSITRIILIIAIFAIFSILLLVVSFQNQFINIDLEWVTGLLIILLIAILLSFLLGFSIEYVYRRLSYHSRFSKTTRFKKPRKIKAKLVLSVNKKIFIDYYERVYGREDFLGILLIDELSFIGKEHFRITHLDDGFYIEDMDTKNGTRVNGKEIKGQGMIKLKNKDSITVARVMNARYLEENVD</sequence>